<keyword evidence="3" id="KW-1185">Reference proteome</keyword>
<organism evidence="2 3">
    <name type="scientific">Actinacidiphila bryophytorum</name>
    <dbReference type="NCBI Taxonomy" id="1436133"/>
    <lineage>
        <taxon>Bacteria</taxon>
        <taxon>Bacillati</taxon>
        <taxon>Actinomycetota</taxon>
        <taxon>Actinomycetes</taxon>
        <taxon>Kitasatosporales</taxon>
        <taxon>Streptomycetaceae</taxon>
        <taxon>Actinacidiphila</taxon>
    </lineage>
</organism>
<dbReference type="Proteomes" id="UP001153328">
    <property type="component" value="Unassembled WGS sequence"/>
</dbReference>
<sequence length="43" mass="4097">MTLNATGSGTHPGVRGTARAQPTTGAKARGPPQVAPPSEGAAA</sequence>
<feature type="region of interest" description="Disordered" evidence="1">
    <location>
        <begin position="1"/>
        <end position="43"/>
    </location>
</feature>
<name>A0A9W4H415_9ACTN</name>
<comment type="caution">
    <text evidence="2">The sequence shown here is derived from an EMBL/GenBank/DDBJ whole genome shotgun (WGS) entry which is preliminary data.</text>
</comment>
<evidence type="ECO:0000256" key="1">
    <source>
        <dbReference type="SAM" id="MobiDB-lite"/>
    </source>
</evidence>
<gene>
    <name evidence="2" type="ORF">SBRY_50043</name>
</gene>
<protein>
    <submittedName>
        <fullName evidence="2">Uncharacterized protein</fullName>
    </submittedName>
</protein>
<reference evidence="2" key="1">
    <citation type="submission" date="2021-06" db="EMBL/GenBank/DDBJ databases">
        <authorList>
            <person name="Arsene-Ploetze F."/>
        </authorList>
    </citation>
    <scope>NUCLEOTIDE SEQUENCE</scope>
    <source>
        <strain evidence="2">SBRY1</strain>
    </source>
</reference>
<dbReference type="AlphaFoldDB" id="A0A9W4H415"/>
<evidence type="ECO:0000313" key="2">
    <source>
        <dbReference type="EMBL" id="CAG7649223.1"/>
    </source>
</evidence>
<accession>A0A9W4H415</accession>
<evidence type="ECO:0000313" key="3">
    <source>
        <dbReference type="Proteomes" id="UP001153328"/>
    </source>
</evidence>
<proteinExistence type="predicted"/>
<dbReference type="EMBL" id="CAJVAX010000019">
    <property type="protein sequence ID" value="CAG7649223.1"/>
    <property type="molecule type" value="Genomic_DNA"/>
</dbReference>